<protein>
    <submittedName>
        <fullName evidence="1">Thiamine kinase</fullName>
    </submittedName>
</protein>
<sequence>MSVYLEKTEDVSGIKDVLLKLAGISEFEAYRFRDDFGEEHKCYDVFKIVYPGGALVLKQPDGEKCCEAEKAVYGMCPEGLPLPKVYGFEDGYMLSEYIEGEDLKNPTDEGITAAAESLAAIMNAFPIGKEYDRTICDKEIAYREKRSACLQNEPLLRQAYQLFLERLKEMPLTLGNGDFVPINCIYTGERVYIIDWEYGGFMPYALDIARFIAHSGEEESDIYRLTAAQRKLFINTIYDRLDTKPARNVFERDIRLALLDEYVMVLGFWLRDPEKQRDGEFQKYYKRAEALAMELTGQE</sequence>
<evidence type="ECO:0000313" key="2">
    <source>
        <dbReference type="Proteomes" id="UP000192328"/>
    </source>
</evidence>
<organism evidence="1 2">
    <name type="scientific">Aristaeella lactis</name>
    <dbReference type="NCBI Taxonomy" id="3046383"/>
    <lineage>
        <taxon>Bacteria</taxon>
        <taxon>Bacillati</taxon>
        <taxon>Bacillota</taxon>
        <taxon>Clostridia</taxon>
        <taxon>Eubacteriales</taxon>
        <taxon>Aristaeellaceae</taxon>
        <taxon>Aristaeella</taxon>
    </lineage>
</organism>
<dbReference type="EMBL" id="FWXZ01000001">
    <property type="protein sequence ID" value="SMC36137.1"/>
    <property type="molecule type" value="Genomic_DNA"/>
</dbReference>
<name>A0AC61PHK2_9FIRM</name>
<keyword evidence="1" id="KW-0808">Transferase</keyword>
<accession>A0AC61PHK2</accession>
<dbReference type="Proteomes" id="UP000192328">
    <property type="component" value="Unassembled WGS sequence"/>
</dbReference>
<comment type="caution">
    <text evidence="1">The sequence shown here is derived from an EMBL/GenBank/DDBJ whole genome shotgun (WGS) entry which is preliminary data.</text>
</comment>
<proteinExistence type="predicted"/>
<keyword evidence="1" id="KW-0418">Kinase</keyword>
<keyword evidence="2" id="KW-1185">Reference proteome</keyword>
<evidence type="ECO:0000313" key="1">
    <source>
        <dbReference type="EMBL" id="SMC36137.1"/>
    </source>
</evidence>
<reference evidence="1" key="1">
    <citation type="submission" date="2017-04" db="EMBL/GenBank/DDBJ databases">
        <authorList>
            <person name="Varghese N."/>
            <person name="Submissions S."/>
        </authorList>
    </citation>
    <scope>NUCLEOTIDE SEQUENCE</scope>
    <source>
        <strain evidence="1">WTE2008</strain>
    </source>
</reference>
<gene>
    <name evidence="1" type="ORF">SAMN06297397_0259</name>
</gene>